<dbReference type="EMBL" id="DRHY01000181">
    <property type="protein sequence ID" value="HEC74377.1"/>
    <property type="molecule type" value="Genomic_DNA"/>
</dbReference>
<evidence type="ECO:0000313" key="7">
    <source>
        <dbReference type="EMBL" id="HEC74377.1"/>
    </source>
</evidence>
<dbReference type="InterPro" id="IPR006015">
    <property type="entry name" value="Universal_stress_UspA"/>
</dbReference>
<protein>
    <recommendedName>
        <fullName evidence="5">Universal stress protein</fullName>
    </recommendedName>
</protein>
<comment type="similarity">
    <text evidence="2 5">Belongs to the universal stress protein A family.</text>
</comment>
<evidence type="ECO:0000259" key="6">
    <source>
        <dbReference type="Pfam" id="PF00582"/>
    </source>
</evidence>
<dbReference type="PANTHER" id="PTHR46268">
    <property type="entry name" value="STRESS RESPONSE PROTEIN NHAX"/>
    <property type="match status" value="1"/>
</dbReference>
<sequence>MAYQHILIAIDFSEQSKQVCEKAKQMAADNQASLSICHIIEDFPITDFAYEPMLNFDLDLRQSLLESGEKQLEKIAESVSIPKERQYLELGVPDNDIVRIADEQKVDLIIIGSHGRRGIKLLLGSTANAVLHHAHCDVLAVRLKGD</sequence>
<evidence type="ECO:0000256" key="2">
    <source>
        <dbReference type="ARBA" id="ARBA00008791"/>
    </source>
</evidence>
<dbReference type="PIRSF" id="PIRSF006276">
    <property type="entry name" value="UspA"/>
    <property type="match status" value="1"/>
</dbReference>
<proteinExistence type="inferred from homology"/>
<comment type="subunit">
    <text evidence="3">Homodimer.</text>
</comment>
<accession>A0A7C1W109</accession>
<name>A0A7C1W109_9GAMM</name>
<evidence type="ECO:0000256" key="3">
    <source>
        <dbReference type="ARBA" id="ARBA00011738"/>
    </source>
</evidence>
<dbReference type="InterPro" id="IPR006016">
    <property type="entry name" value="UspA"/>
</dbReference>
<dbReference type="PRINTS" id="PR01438">
    <property type="entry name" value="UNVRSLSTRESS"/>
</dbReference>
<evidence type="ECO:0000256" key="4">
    <source>
        <dbReference type="ARBA" id="ARBA00022490"/>
    </source>
</evidence>
<dbReference type="PANTHER" id="PTHR46268:SF23">
    <property type="entry name" value="UNIVERSAL STRESS PROTEIN A-RELATED"/>
    <property type="match status" value="1"/>
</dbReference>
<feature type="domain" description="UspA" evidence="6">
    <location>
        <begin position="3"/>
        <end position="142"/>
    </location>
</feature>
<dbReference type="Gene3D" id="3.40.50.620">
    <property type="entry name" value="HUPs"/>
    <property type="match status" value="1"/>
</dbReference>
<dbReference type="Pfam" id="PF00582">
    <property type="entry name" value="Usp"/>
    <property type="match status" value="1"/>
</dbReference>
<evidence type="ECO:0000256" key="1">
    <source>
        <dbReference type="ARBA" id="ARBA00004496"/>
    </source>
</evidence>
<dbReference type="AlphaFoldDB" id="A0A7C1W109"/>
<comment type="subcellular location">
    <subcellularLocation>
        <location evidence="1 5">Cytoplasm</location>
    </subcellularLocation>
</comment>
<dbReference type="GO" id="GO:0005737">
    <property type="term" value="C:cytoplasm"/>
    <property type="evidence" value="ECO:0007669"/>
    <property type="project" value="UniProtKB-SubCell"/>
</dbReference>
<reference evidence="7" key="1">
    <citation type="journal article" date="2020" name="mSystems">
        <title>Genome- and Community-Level Interaction Insights into Carbon Utilization and Element Cycling Functions of Hydrothermarchaeota in Hydrothermal Sediment.</title>
        <authorList>
            <person name="Zhou Z."/>
            <person name="Liu Y."/>
            <person name="Xu W."/>
            <person name="Pan J."/>
            <person name="Luo Z.H."/>
            <person name="Li M."/>
        </authorList>
    </citation>
    <scope>NUCLEOTIDE SEQUENCE [LARGE SCALE GENOMIC DNA]</scope>
    <source>
        <strain evidence="7">HyVt-380</strain>
    </source>
</reference>
<gene>
    <name evidence="7" type="ORF">ENI26_08395</name>
</gene>
<dbReference type="Proteomes" id="UP000886384">
    <property type="component" value="Unassembled WGS sequence"/>
</dbReference>
<dbReference type="SUPFAM" id="SSF52402">
    <property type="entry name" value="Adenine nucleotide alpha hydrolases-like"/>
    <property type="match status" value="1"/>
</dbReference>
<keyword evidence="4 5" id="KW-0963">Cytoplasm</keyword>
<organism evidence="7">
    <name type="scientific">Methylophaga aminisulfidivorans</name>
    <dbReference type="NCBI Taxonomy" id="230105"/>
    <lineage>
        <taxon>Bacteria</taxon>
        <taxon>Pseudomonadati</taxon>
        <taxon>Pseudomonadota</taxon>
        <taxon>Gammaproteobacteria</taxon>
        <taxon>Thiotrichales</taxon>
        <taxon>Piscirickettsiaceae</taxon>
        <taxon>Methylophaga</taxon>
    </lineage>
</organism>
<comment type="caution">
    <text evidence="7">The sequence shown here is derived from an EMBL/GenBank/DDBJ whole genome shotgun (WGS) entry which is preliminary data.</text>
</comment>
<dbReference type="InterPro" id="IPR014729">
    <property type="entry name" value="Rossmann-like_a/b/a_fold"/>
</dbReference>
<evidence type="ECO:0000256" key="5">
    <source>
        <dbReference type="PIRNR" id="PIRNR006276"/>
    </source>
</evidence>